<organism evidence="4 5">
    <name type="scientific">Trema orientale</name>
    <name type="common">Charcoal tree</name>
    <name type="synonym">Celtis orientalis</name>
    <dbReference type="NCBI Taxonomy" id="63057"/>
    <lineage>
        <taxon>Eukaryota</taxon>
        <taxon>Viridiplantae</taxon>
        <taxon>Streptophyta</taxon>
        <taxon>Embryophyta</taxon>
        <taxon>Tracheophyta</taxon>
        <taxon>Spermatophyta</taxon>
        <taxon>Magnoliopsida</taxon>
        <taxon>eudicotyledons</taxon>
        <taxon>Gunneridae</taxon>
        <taxon>Pentapetalae</taxon>
        <taxon>rosids</taxon>
        <taxon>fabids</taxon>
        <taxon>Rosales</taxon>
        <taxon>Cannabaceae</taxon>
        <taxon>Trema</taxon>
    </lineage>
</organism>
<evidence type="ECO:0000256" key="1">
    <source>
        <dbReference type="ARBA" id="ARBA00006461"/>
    </source>
</evidence>
<protein>
    <submittedName>
        <fullName evidence="4">Chromatin SPT</fullName>
    </submittedName>
</protein>
<dbReference type="OrthoDB" id="6259853at2759"/>
<comment type="caution">
    <text evidence="4">The sequence shown here is derived from an EMBL/GenBank/DDBJ whole genome shotgun (WGS) entry which is preliminary data.</text>
</comment>
<feature type="region of interest" description="Disordered" evidence="3">
    <location>
        <begin position="1"/>
        <end position="43"/>
    </location>
</feature>
<accession>A0A2P5FH53</accession>
<feature type="compositionally biased region" description="Polar residues" evidence="3">
    <location>
        <begin position="108"/>
        <end position="119"/>
    </location>
</feature>
<feature type="compositionally biased region" description="Basic and acidic residues" evidence="3">
    <location>
        <begin position="213"/>
        <end position="223"/>
    </location>
</feature>
<keyword evidence="2" id="KW-0175">Coiled coil</keyword>
<evidence type="ECO:0000256" key="3">
    <source>
        <dbReference type="SAM" id="MobiDB-lite"/>
    </source>
</evidence>
<feature type="compositionally biased region" description="Polar residues" evidence="3">
    <location>
        <begin position="234"/>
        <end position="244"/>
    </location>
</feature>
<reference evidence="5" key="1">
    <citation type="submission" date="2016-06" db="EMBL/GenBank/DDBJ databases">
        <title>Parallel loss of symbiosis genes in relatives of nitrogen-fixing non-legume Parasponia.</title>
        <authorList>
            <person name="Van Velzen R."/>
            <person name="Holmer R."/>
            <person name="Bu F."/>
            <person name="Rutten L."/>
            <person name="Van Zeijl A."/>
            <person name="Liu W."/>
            <person name="Santuari L."/>
            <person name="Cao Q."/>
            <person name="Sharma T."/>
            <person name="Shen D."/>
            <person name="Roswanjaya Y."/>
            <person name="Wardhani T."/>
            <person name="Kalhor M.S."/>
            <person name="Jansen J."/>
            <person name="Van den Hoogen J."/>
            <person name="Gungor B."/>
            <person name="Hartog M."/>
            <person name="Hontelez J."/>
            <person name="Verver J."/>
            <person name="Yang W.-C."/>
            <person name="Schijlen E."/>
            <person name="Repin R."/>
            <person name="Schilthuizen M."/>
            <person name="Schranz E."/>
            <person name="Heidstra R."/>
            <person name="Miyata K."/>
            <person name="Fedorova E."/>
            <person name="Kohlen W."/>
            <person name="Bisseling T."/>
            <person name="Smit S."/>
            <person name="Geurts R."/>
        </authorList>
    </citation>
    <scope>NUCLEOTIDE SEQUENCE [LARGE SCALE GENOMIC DNA]</scope>
    <source>
        <strain evidence="5">cv. RG33-2</strain>
    </source>
</reference>
<feature type="compositionally biased region" description="Basic and acidic residues" evidence="3">
    <location>
        <begin position="135"/>
        <end position="150"/>
    </location>
</feature>
<dbReference type="GO" id="GO:0042393">
    <property type="term" value="F:histone binding"/>
    <property type="evidence" value="ECO:0007669"/>
    <property type="project" value="TreeGrafter"/>
</dbReference>
<feature type="compositionally biased region" description="Polar residues" evidence="3">
    <location>
        <begin position="343"/>
        <end position="357"/>
    </location>
</feature>
<dbReference type="GO" id="GO:0006334">
    <property type="term" value="P:nucleosome assembly"/>
    <property type="evidence" value="ECO:0007669"/>
    <property type="project" value="TreeGrafter"/>
</dbReference>
<dbReference type="FunCoup" id="A0A2P5FH53">
    <property type="interactions" value="1132"/>
</dbReference>
<evidence type="ECO:0000313" key="4">
    <source>
        <dbReference type="EMBL" id="PON97123.1"/>
    </source>
</evidence>
<feature type="compositionally biased region" description="Low complexity" evidence="3">
    <location>
        <begin position="123"/>
        <end position="134"/>
    </location>
</feature>
<feature type="compositionally biased region" description="Acidic residues" evidence="3">
    <location>
        <begin position="1"/>
        <end position="33"/>
    </location>
</feature>
<gene>
    <name evidence="4" type="ORF">TorRG33x02_071730</name>
</gene>
<dbReference type="PANTHER" id="PTHR22691:SF8">
    <property type="entry name" value="PROTEIN SPT2 HOMOLOG"/>
    <property type="match status" value="1"/>
</dbReference>
<dbReference type="AlphaFoldDB" id="A0A2P5FH53"/>
<feature type="region of interest" description="Disordered" evidence="3">
    <location>
        <begin position="169"/>
        <end position="375"/>
    </location>
</feature>
<feature type="compositionally biased region" description="Low complexity" evidence="3">
    <location>
        <begin position="294"/>
        <end position="311"/>
    </location>
</feature>
<dbReference type="GO" id="GO:0006360">
    <property type="term" value="P:transcription by RNA polymerase I"/>
    <property type="evidence" value="ECO:0007669"/>
    <property type="project" value="TreeGrafter"/>
</dbReference>
<dbReference type="Proteomes" id="UP000237000">
    <property type="component" value="Unassembled WGS sequence"/>
</dbReference>
<dbReference type="Pfam" id="PF08243">
    <property type="entry name" value="SPT2"/>
    <property type="match status" value="1"/>
</dbReference>
<feature type="compositionally biased region" description="Polar residues" evidence="3">
    <location>
        <begin position="195"/>
        <end position="209"/>
    </location>
</feature>
<evidence type="ECO:0000313" key="5">
    <source>
        <dbReference type="Proteomes" id="UP000237000"/>
    </source>
</evidence>
<comment type="similarity">
    <text evidence="1">Belongs to the SPT2 family.</text>
</comment>
<dbReference type="InterPro" id="IPR013256">
    <property type="entry name" value="Chromatin_SPT2"/>
</dbReference>
<dbReference type="InParanoid" id="A0A2P5FH53"/>
<name>A0A2P5FH53_TREOI</name>
<proteinExistence type="inferred from homology"/>
<feature type="region of interest" description="Disordered" evidence="3">
    <location>
        <begin position="108"/>
        <end position="150"/>
    </location>
</feature>
<dbReference type="SMART" id="SM00784">
    <property type="entry name" value="SPT2"/>
    <property type="match status" value="1"/>
</dbReference>
<dbReference type="STRING" id="63057.A0A2P5FH53"/>
<dbReference type="PANTHER" id="PTHR22691">
    <property type="entry name" value="YEAST SPT2-RELATED"/>
    <property type="match status" value="1"/>
</dbReference>
<dbReference type="GO" id="GO:0003677">
    <property type="term" value="F:DNA binding"/>
    <property type="evidence" value="ECO:0007669"/>
    <property type="project" value="TreeGrafter"/>
</dbReference>
<evidence type="ECO:0000256" key="2">
    <source>
        <dbReference type="ARBA" id="ARBA00023054"/>
    </source>
</evidence>
<keyword evidence="5" id="KW-1185">Reference proteome</keyword>
<sequence length="452" mass="51277">MEDEYDDYEDSGYGQEEDGEEEEEEEVEYEEEEERKPTKEELDYLQLRQRLKERIRKQMKKEGGSALNNCNDRKRKLPYDNFGSFFGPSQPVIAARVIQESKSLLETQHLTPQLSNSFHPNKKSSGSSTAGSKPGIHDQKAKVVNEAKTRVQKLKDTRDYSFLLSDDAELPAPAKVPQQKNVPVPNSDARPAQVSMKSKQALGNNSRHAQGSHVERSHVERKSVPTNGHLHSKVGSNNLPSASRPSLAPMDSRRQHSSSNGTGPGRPLAKSLPSKIAAPVERKVSTSAAKSSIPSTQKPKPLPSKLQPSIPRQQLVQKRELQAPAKAKLLPKQPSGLLKPQISKPQKQIPSRLPSQENRPKKKPMRRYSDDEDEQAISMIRKMFRYNPNRYADGDDDDSDMEANFDDIMREEKRSTLIARKEDEEQLRLIEEEERRERLAKKKKLKRKLGEQ</sequence>
<dbReference type="GO" id="GO:0005730">
    <property type="term" value="C:nucleolus"/>
    <property type="evidence" value="ECO:0007669"/>
    <property type="project" value="TreeGrafter"/>
</dbReference>
<dbReference type="EMBL" id="JXTC01000034">
    <property type="protein sequence ID" value="PON97123.1"/>
    <property type="molecule type" value="Genomic_DNA"/>
</dbReference>